<keyword evidence="3" id="KW-0813">Transport</keyword>
<dbReference type="GO" id="GO:0030077">
    <property type="term" value="C:plasma membrane light-harvesting complex"/>
    <property type="evidence" value="ECO:0007669"/>
    <property type="project" value="InterPro"/>
</dbReference>
<evidence type="ECO:0000256" key="6">
    <source>
        <dbReference type="ARBA" id="ARBA00022723"/>
    </source>
</evidence>
<keyword evidence="6" id="KW-0479">Metal-binding</keyword>
<sequence length="388" mass="42098">MNRNAKLILEMAVLCAGVGFVVSAGRAQSNAGAHAAAGTRAGQAGDKKAEEQFKNIQVLKGISADQLIPTMQFITASLGVECEFCHVQGAFDKDEKKPKQTARKMMEMMFAINADNFDRDRKVTCYSCHRGSTVPDGMPPVMSEEPKQAMGEPKKPEEPKQNAGPTAEQLLDKYVQAAGGAAAIEKITSRVMKGTIDFGGMSMPIDIYAKDPEKRISFTHTPGGDSVTAFNGHEGWLGMPGGGPIREMRGNDLDGAAIDADLHLAAHLKQMFSQTEVRETAKIGDRNAYLVVGERTGKPPVELYFDPQTGLLLRLVRYGETALGRLPTQIDYADYRDTDGVTIPYRWTLARPSGRFTIQVSEVQQNVPVDDGKFVKPTPPEAPKGPGK</sequence>
<evidence type="ECO:0000256" key="8">
    <source>
        <dbReference type="ARBA" id="ARBA00023004"/>
    </source>
</evidence>
<reference evidence="11" key="1">
    <citation type="submission" date="2018-02" db="EMBL/GenBank/DDBJ databases">
        <authorList>
            <person name="Hausmann B."/>
        </authorList>
    </citation>
    <scope>NUCLEOTIDE SEQUENCE [LARGE SCALE GENOMIC DNA]</scope>
    <source>
        <strain evidence="11">Peat soil MAG SbA1</strain>
    </source>
</reference>
<dbReference type="NCBIfam" id="NF033196">
    <property type="entry name" value="c_type_nonphoto"/>
    <property type="match status" value="1"/>
</dbReference>
<feature type="region of interest" description="Disordered" evidence="9">
    <location>
        <begin position="368"/>
        <end position="388"/>
    </location>
</feature>
<evidence type="ECO:0000256" key="2">
    <source>
        <dbReference type="ARBA" id="ARBA00015978"/>
    </source>
</evidence>
<protein>
    <recommendedName>
        <fullName evidence="2">Photosynthetic reaction center cytochrome c subunit</fullName>
    </recommendedName>
</protein>
<evidence type="ECO:0000256" key="7">
    <source>
        <dbReference type="ARBA" id="ARBA00022982"/>
    </source>
</evidence>
<evidence type="ECO:0000256" key="5">
    <source>
        <dbReference type="ARBA" id="ARBA00022617"/>
    </source>
</evidence>
<dbReference type="GO" id="GO:0005506">
    <property type="term" value="F:iron ion binding"/>
    <property type="evidence" value="ECO:0007669"/>
    <property type="project" value="InterPro"/>
</dbReference>
<evidence type="ECO:0000313" key="11">
    <source>
        <dbReference type="Proteomes" id="UP000238701"/>
    </source>
</evidence>
<dbReference type="Gene3D" id="2.50.20.10">
    <property type="entry name" value="Lipoprotein localisation LolA/LolB/LppX"/>
    <property type="match status" value="1"/>
</dbReference>
<keyword evidence="5" id="KW-0349">Heme</keyword>
<accession>A0A2U3K4E8</accession>
<gene>
    <name evidence="10" type="ORF">SBA1_130010</name>
</gene>
<evidence type="ECO:0000256" key="3">
    <source>
        <dbReference type="ARBA" id="ARBA00022448"/>
    </source>
</evidence>
<dbReference type="EMBL" id="OMOD01000035">
    <property type="protein sequence ID" value="SPF34521.1"/>
    <property type="molecule type" value="Genomic_DNA"/>
</dbReference>
<evidence type="ECO:0000313" key="10">
    <source>
        <dbReference type="EMBL" id="SPF34521.1"/>
    </source>
</evidence>
<keyword evidence="7" id="KW-0249">Electron transport</keyword>
<dbReference type="InterPro" id="IPR036280">
    <property type="entry name" value="Multihaem_cyt_sf"/>
</dbReference>
<keyword evidence="4" id="KW-0602">Photosynthesis</keyword>
<evidence type="ECO:0000256" key="4">
    <source>
        <dbReference type="ARBA" id="ARBA00022531"/>
    </source>
</evidence>
<name>A0A2U3K4E8_9BACT</name>
<dbReference type="SUPFAM" id="SSF48695">
    <property type="entry name" value="Multiheme cytochromes"/>
    <property type="match status" value="1"/>
</dbReference>
<evidence type="ECO:0000256" key="1">
    <source>
        <dbReference type="ARBA" id="ARBA00003196"/>
    </source>
</evidence>
<dbReference type="GO" id="GO:0020037">
    <property type="term" value="F:heme binding"/>
    <property type="evidence" value="ECO:0007669"/>
    <property type="project" value="InterPro"/>
</dbReference>
<dbReference type="InterPro" id="IPR023119">
    <property type="entry name" value="Multihaem_cyt_PRC_cyt_su-like"/>
</dbReference>
<organism evidence="10 11">
    <name type="scientific">Candidatus Sulfotelmatobacter kueseliae</name>
    <dbReference type="NCBI Taxonomy" id="2042962"/>
    <lineage>
        <taxon>Bacteria</taxon>
        <taxon>Pseudomonadati</taxon>
        <taxon>Acidobacteriota</taxon>
        <taxon>Terriglobia</taxon>
        <taxon>Terriglobales</taxon>
        <taxon>Candidatus Korobacteraceae</taxon>
        <taxon>Candidatus Sulfotelmatobacter</taxon>
    </lineage>
</organism>
<dbReference type="Proteomes" id="UP000238701">
    <property type="component" value="Unassembled WGS sequence"/>
</dbReference>
<dbReference type="Pfam" id="PF02276">
    <property type="entry name" value="CytoC_RC"/>
    <property type="match status" value="1"/>
</dbReference>
<dbReference type="AlphaFoldDB" id="A0A2U3K4E8"/>
<feature type="compositionally biased region" description="Pro residues" evidence="9">
    <location>
        <begin position="377"/>
        <end position="388"/>
    </location>
</feature>
<proteinExistence type="predicted"/>
<dbReference type="GO" id="GO:0009055">
    <property type="term" value="F:electron transfer activity"/>
    <property type="evidence" value="ECO:0007669"/>
    <property type="project" value="InterPro"/>
</dbReference>
<keyword evidence="8" id="KW-0408">Iron</keyword>
<dbReference type="Gene3D" id="1.10.468.10">
    <property type="entry name" value="Photosynthetic Reaction Center, subunit C, domain 2"/>
    <property type="match status" value="1"/>
</dbReference>
<comment type="function">
    <text evidence="1">The reaction center of purple bacteria contains a tightly bound cytochrome molecule which re-reduces the photo oxidized primary electron donor.</text>
</comment>
<dbReference type="GO" id="GO:0019684">
    <property type="term" value="P:photosynthesis, light reaction"/>
    <property type="evidence" value="ECO:0007669"/>
    <property type="project" value="InterPro"/>
</dbReference>
<dbReference type="OrthoDB" id="120446at2"/>
<feature type="compositionally biased region" description="Basic and acidic residues" evidence="9">
    <location>
        <begin position="144"/>
        <end position="160"/>
    </location>
</feature>
<feature type="region of interest" description="Disordered" evidence="9">
    <location>
        <begin position="135"/>
        <end position="165"/>
    </location>
</feature>
<dbReference type="InterPro" id="IPR003158">
    <property type="entry name" value="Photosyn_RC_cyt_c-su"/>
</dbReference>
<evidence type="ECO:0000256" key="9">
    <source>
        <dbReference type="SAM" id="MobiDB-lite"/>
    </source>
</evidence>